<dbReference type="EMBL" id="JAVHJV010000002">
    <property type="protein sequence ID" value="KAK5945335.1"/>
    <property type="molecule type" value="Genomic_DNA"/>
</dbReference>
<gene>
    <name evidence="2" type="ORF">PMZ80_002539</name>
</gene>
<evidence type="ECO:0000313" key="3">
    <source>
        <dbReference type="Proteomes" id="UP001334248"/>
    </source>
</evidence>
<keyword evidence="3" id="KW-1185">Reference proteome</keyword>
<organism evidence="2 3">
    <name type="scientific">Knufia obscura</name>
    <dbReference type="NCBI Taxonomy" id="1635080"/>
    <lineage>
        <taxon>Eukaryota</taxon>
        <taxon>Fungi</taxon>
        <taxon>Dikarya</taxon>
        <taxon>Ascomycota</taxon>
        <taxon>Pezizomycotina</taxon>
        <taxon>Eurotiomycetes</taxon>
        <taxon>Chaetothyriomycetidae</taxon>
        <taxon>Chaetothyriales</taxon>
        <taxon>Trichomeriaceae</taxon>
        <taxon>Knufia</taxon>
    </lineage>
</organism>
<feature type="coiled-coil region" evidence="1">
    <location>
        <begin position="85"/>
        <end position="155"/>
    </location>
</feature>
<name>A0ABR0RYH2_9EURO</name>
<comment type="caution">
    <text evidence="2">The sequence shown here is derived from an EMBL/GenBank/DDBJ whole genome shotgun (WGS) entry which is preliminary data.</text>
</comment>
<evidence type="ECO:0000256" key="1">
    <source>
        <dbReference type="SAM" id="Coils"/>
    </source>
</evidence>
<dbReference type="GeneID" id="89995988"/>
<keyword evidence="1" id="KW-0175">Coiled coil</keyword>
<dbReference type="Proteomes" id="UP001334248">
    <property type="component" value="Unassembled WGS sequence"/>
</dbReference>
<reference evidence="2 3" key="1">
    <citation type="journal article" date="2023" name="Res Sq">
        <title>Genomic and morphological characterization of Knufia obscura isolated from the Mars 2020 spacecraft assembly facility.</title>
        <authorList>
            <person name="Chander A.M."/>
            <person name="Teixeira M.M."/>
            <person name="Singh N.K."/>
            <person name="Williams M.P."/>
            <person name="Parker C.W."/>
            <person name="Leo P."/>
            <person name="Stajich J.E."/>
            <person name="Torok T."/>
            <person name="Tighe S."/>
            <person name="Mason C.E."/>
            <person name="Venkateswaran K."/>
        </authorList>
    </citation>
    <scope>NUCLEOTIDE SEQUENCE [LARGE SCALE GENOMIC DNA]</scope>
    <source>
        <strain evidence="2 3">CCFEE 5817</strain>
    </source>
</reference>
<dbReference type="RefSeq" id="XP_064733425.1">
    <property type="nucleotide sequence ID" value="XM_064870972.1"/>
</dbReference>
<proteinExistence type="predicted"/>
<evidence type="ECO:0000313" key="2">
    <source>
        <dbReference type="EMBL" id="KAK5945335.1"/>
    </source>
</evidence>
<protein>
    <submittedName>
        <fullName evidence="2">Uncharacterized protein</fullName>
    </submittedName>
</protein>
<sequence length="220" mass="25243">MLGIVLLSIRDALVDVYNAYEGAFEHPCLMSKEVPLSADQRQKPATKSSKIKPDHRGQLLSDEAYTLMLELLRTYKYLLDSHATRSNAKTSLDRQRNRIINLQKKLRRVRNNVDSSSLPRRRGMLKVLDQREQVVERAQGEIDQQLSTYQDAENGLNAARADLDHLVASNIDFSQALPDRLAPYLQSMHFEDTESVRRLTTIEEEVEEIRQRVAQNPASR</sequence>
<accession>A0ABR0RYH2</accession>